<evidence type="ECO:0000256" key="1">
    <source>
        <dbReference type="ARBA" id="ARBA00022988"/>
    </source>
</evidence>
<organism evidence="4 5">
    <name type="scientific">Tuber aestivum</name>
    <name type="common">summer truffle</name>
    <dbReference type="NCBI Taxonomy" id="59557"/>
    <lineage>
        <taxon>Eukaryota</taxon>
        <taxon>Fungi</taxon>
        <taxon>Dikarya</taxon>
        <taxon>Ascomycota</taxon>
        <taxon>Pezizomycotina</taxon>
        <taxon>Pezizomycetes</taxon>
        <taxon>Pezizales</taxon>
        <taxon>Tuberaceae</taxon>
        <taxon>Tuber</taxon>
    </lineage>
</organism>
<feature type="non-terminal residue" evidence="4">
    <location>
        <position position="1"/>
    </location>
</feature>
<keyword evidence="1" id="KW-0996">Nickel insertion</keyword>
<comment type="similarity">
    <text evidence="3">Belongs to the UreF family.</text>
</comment>
<evidence type="ECO:0000313" key="5">
    <source>
        <dbReference type="Proteomes" id="UP001412239"/>
    </source>
</evidence>
<dbReference type="PANTHER" id="PTHR33620">
    <property type="entry name" value="UREASE ACCESSORY PROTEIN F"/>
    <property type="match status" value="1"/>
</dbReference>
<name>A0A292PV61_9PEZI</name>
<evidence type="ECO:0000256" key="2">
    <source>
        <dbReference type="ARBA" id="ARBA00023186"/>
    </source>
</evidence>
<dbReference type="InterPro" id="IPR038277">
    <property type="entry name" value="UreF_sf"/>
</dbReference>
<evidence type="ECO:0000313" key="4">
    <source>
        <dbReference type="EMBL" id="CUS11482.1"/>
    </source>
</evidence>
<dbReference type="GO" id="GO:0016151">
    <property type="term" value="F:nickel cation binding"/>
    <property type="evidence" value="ECO:0007669"/>
    <property type="project" value="InterPro"/>
</dbReference>
<accession>A0A292PV61</accession>
<dbReference type="Pfam" id="PF01730">
    <property type="entry name" value="UreF"/>
    <property type="match status" value="1"/>
</dbReference>
<reference evidence="4" key="1">
    <citation type="submission" date="2015-10" db="EMBL/GenBank/DDBJ databases">
        <authorList>
            <person name="Regsiter A."/>
            <person name="william w."/>
        </authorList>
    </citation>
    <scope>NUCLEOTIDE SEQUENCE</scope>
    <source>
        <strain evidence="4">Montdore</strain>
    </source>
</reference>
<dbReference type="Gene3D" id="1.10.4190.10">
    <property type="entry name" value="Urease accessory protein UreF"/>
    <property type="match status" value="1"/>
</dbReference>
<keyword evidence="5" id="KW-1185">Reference proteome</keyword>
<sequence length="300" mass="32260">MGEAADDNTSRALREEIAGLESRLLAARAKLPSKTEIRSLGKPQSLSIHPPIHPSIHHCKACTTVATPETHFLLLLADSALPLGSFAFSSGLESYTAHRPSTSTPRESTERFLKLSVDSLSHTALPFVLEAHREPKAALALDDIFDASTICTVARRASVSQGRALLTVHEKSFSSSLPPSPELEAYRRALRMESVRGRASGHFPIVYGVLCNLAGISLEGTGYLFLLGHVKAVLSAAVRQSLIGPYHMQALLAAEGTRAIMDTGLTVAKGIAVEDAGQSVPTLDLYQGRHELLYSRVFNS</sequence>
<dbReference type="InterPro" id="IPR002639">
    <property type="entry name" value="UreF"/>
</dbReference>
<proteinExistence type="inferred from homology"/>
<dbReference type="AlphaFoldDB" id="A0A292PV61"/>
<gene>
    <name evidence="4" type="ORF">GSTUAT00004434001</name>
</gene>
<dbReference type="PANTHER" id="PTHR33620:SF1">
    <property type="entry name" value="UREASE ACCESSORY PROTEIN F"/>
    <property type="match status" value="1"/>
</dbReference>
<evidence type="ECO:0000256" key="3">
    <source>
        <dbReference type="ARBA" id="ARBA00046339"/>
    </source>
</evidence>
<dbReference type="EMBL" id="LN891020">
    <property type="protein sequence ID" value="CUS11482.1"/>
    <property type="molecule type" value="Genomic_DNA"/>
</dbReference>
<dbReference type="Proteomes" id="UP001412239">
    <property type="component" value="Unassembled WGS sequence"/>
</dbReference>
<evidence type="ECO:0008006" key="6">
    <source>
        <dbReference type="Google" id="ProtNLM"/>
    </source>
</evidence>
<keyword evidence="2" id="KW-0143">Chaperone</keyword>
<protein>
    <recommendedName>
        <fullName evidence="6">Urease accessory protein UreF</fullName>
    </recommendedName>
</protein>